<protein>
    <recommendedName>
        <fullName evidence="4">DUF5671 domain-containing protein</fullName>
    </recommendedName>
</protein>
<gene>
    <name evidence="2" type="ORF">GJU41_11300</name>
</gene>
<dbReference type="Proteomes" id="UP000441585">
    <property type="component" value="Unassembled WGS sequence"/>
</dbReference>
<evidence type="ECO:0000313" key="3">
    <source>
        <dbReference type="Proteomes" id="UP000441585"/>
    </source>
</evidence>
<comment type="caution">
    <text evidence="2">The sequence shown here is derived from an EMBL/GenBank/DDBJ whole genome shotgun (WGS) entry which is preliminary data.</text>
</comment>
<keyword evidence="3" id="KW-1185">Reference proteome</keyword>
<dbReference type="RefSeq" id="WP_070874756.1">
    <property type="nucleotide sequence ID" value="NZ_CAJFZX010000015.1"/>
</dbReference>
<feature type="transmembrane region" description="Helical" evidence="1">
    <location>
        <begin position="45"/>
        <end position="63"/>
    </location>
</feature>
<sequence length="74" mass="8589">MKYYAGSVFLYLFSVGLLYVIGYAFEIVWLKWEHTVTYQDGTIKAVSGSVIPFFLCLPVYYFFTKKTAKDYSAE</sequence>
<proteinExistence type="predicted"/>
<feature type="transmembrane region" description="Helical" evidence="1">
    <location>
        <begin position="7"/>
        <end position="25"/>
    </location>
</feature>
<accession>A0A6I2MB61</accession>
<evidence type="ECO:0000313" key="2">
    <source>
        <dbReference type="EMBL" id="MRX54557.1"/>
    </source>
</evidence>
<name>A0A6I2MB61_9BACI</name>
<keyword evidence="1" id="KW-1133">Transmembrane helix</keyword>
<keyword evidence="1" id="KW-0812">Transmembrane</keyword>
<dbReference type="EMBL" id="WKKF01000002">
    <property type="protein sequence ID" value="MRX54557.1"/>
    <property type="molecule type" value="Genomic_DNA"/>
</dbReference>
<dbReference type="AlphaFoldDB" id="A0A6I2MB61"/>
<evidence type="ECO:0000256" key="1">
    <source>
        <dbReference type="SAM" id="Phobius"/>
    </source>
</evidence>
<keyword evidence="1" id="KW-0472">Membrane</keyword>
<reference evidence="2 3" key="1">
    <citation type="submission" date="2019-11" db="EMBL/GenBank/DDBJ databases">
        <title>Bacillus idriensis genome.</title>
        <authorList>
            <person name="Konopka E.N."/>
            <person name="Newman J.D."/>
        </authorList>
    </citation>
    <scope>NUCLEOTIDE SEQUENCE [LARGE SCALE GENOMIC DNA]</scope>
    <source>
        <strain evidence="2 3">DSM 19097</strain>
    </source>
</reference>
<organism evidence="2 3">
    <name type="scientific">Metabacillus idriensis</name>
    <dbReference type="NCBI Taxonomy" id="324768"/>
    <lineage>
        <taxon>Bacteria</taxon>
        <taxon>Bacillati</taxon>
        <taxon>Bacillota</taxon>
        <taxon>Bacilli</taxon>
        <taxon>Bacillales</taxon>
        <taxon>Bacillaceae</taxon>
        <taxon>Metabacillus</taxon>
    </lineage>
</organism>
<evidence type="ECO:0008006" key="4">
    <source>
        <dbReference type="Google" id="ProtNLM"/>
    </source>
</evidence>